<dbReference type="RefSeq" id="NP_984619.1">
    <property type="nucleotide sequence ID" value="NM_209972.1"/>
</dbReference>
<dbReference type="HOGENOM" id="CLU_023181_0_0_1"/>
<dbReference type="FunCoup" id="Q758K4">
    <property type="interactions" value="38"/>
</dbReference>
<keyword evidence="5" id="KW-1185">Reference proteome</keyword>
<dbReference type="InterPro" id="IPR018200">
    <property type="entry name" value="USP_CS"/>
</dbReference>
<dbReference type="CDD" id="cd02662">
    <property type="entry name" value="Peptidase_C19F"/>
    <property type="match status" value="1"/>
</dbReference>
<dbReference type="PROSITE" id="PS50235">
    <property type="entry name" value="USP_3"/>
    <property type="match status" value="1"/>
</dbReference>
<accession>Q758K4</accession>
<evidence type="ECO:0000313" key="5">
    <source>
        <dbReference type="Proteomes" id="UP000000591"/>
    </source>
</evidence>
<dbReference type="STRING" id="284811.Q758K4"/>
<dbReference type="Proteomes" id="UP000000591">
    <property type="component" value="Chromosome V"/>
</dbReference>
<dbReference type="InterPro" id="IPR038765">
    <property type="entry name" value="Papain-like_cys_pep_sf"/>
</dbReference>
<reference evidence="4 5" key="1">
    <citation type="journal article" date="2004" name="Science">
        <title>The Ashbya gossypii genome as a tool for mapping the ancient Saccharomyces cerevisiae genome.</title>
        <authorList>
            <person name="Dietrich F.S."/>
            <person name="Voegeli S."/>
            <person name="Brachat S."/>
            <person name="Lerch A."/>
            <person name="Gates K."/>
            <person name="Steiner S."/>
            <person name="Mohr C."/>
            <person name="Pohlmann R."/>
            <person name="Luedi P."/>
            <person name="Choi S."/>
            <person name="Wing R.A."/>
            <person name="Flavier A."/>
            <person name="Gaffney T.D."/>
            <person name="Philippsen P."/>
        </authorList>
    </citation>
    <scope>NUCLEOTIDE SEQUENCE [LARGE SCALE GENOMIC DNA]</scope>
    <source>
        <strain evidence="5">ATCC 10895 / CBS 109.51 / FGSC 9923 / NRRL Y-1056</strain>
    </source>
</reference>
<keyword evidence="2" id="KW-0472">Membrane</keyword>
<keyword evidence="2" id="KW-0812">Transmembrane</keyword>
<dbReference type="OMA" id="HMRITVF"/>
<dbReference type="Gene3D" id="3.90.70.10">
    <property type="entry name" value="Cysteine proteinases"/>
    <property type="match status" value="1"/>
</dbReference>
<keyword evidence="2" id="KW-1133">Transmembrane helix</keyword>
<feature type="compositionally biased region" description="Basic and acidic residues" evidence="1">
    <location>
        <begin position="140"/>
        <end position="152"/>
    </location>
</feature>
<name>Q758K4_EREGS</name>
<dbReference type="Pfam" id="PF00443">
    <property type="entry name" value="UCH"/>
    <property type="match status" value="1"/>
</dbReference>
<dbReference type="OrthoDB" id="2248014at2759"/>
<evidence type="ECO:0000259" key="3">
    <source>
        <dbReference type="PROSITE" id="PS50235"/>
    </source>
</evidence>
<feature type="region of interest" description="Disordered" evidence="1">
    <location>
        <begin position="515"/>
        <end position="571"/>
    </location>
</feature>
<feature type="domain" description="USP" evidence="3">
    <location>
        <begin position="75"/>
        <end position="611"/>
    </location>
</feature>
<dbReference type="InParanoid" id="Q758K4"/>
<evidence type="ECO:0000256" key="1">
    <source>
        <dbReference type="SAM" id="MobiDB-lite"/>
    </source>
</evidence>
<dbReference type="InterPro" id="IPR001394">
    <property type="entry name" value="Peptidase_C19_UCH"/>
</dbReference>
<dbReference type="GO" id="GO:0004843">
    <property type="term" value="F:cysteine-type deubiquitinase activity"/>
    <property type="evidence" value="ECO:0007669"/>
    <property type="project" value="InterPro"/>
</dbReference>
<reference evidence="5" key="2">
    <citation type="journal article" date="2013" name="G3 (Bethesda)">
        <title>Genomes of Ashbya fungi isolated from insects reveal four mating-type loci, numerous translocations, lack of transposons, and distinct gene duplications.</title>
        <authorList>
            <person name="Dietrich F.S."/>
            <person name="Voegeli S."/>
            <person name="Kuo S."/>
            <person name="Philippsen P."/>
        </authorList>
    </citation>
    <scope>GENOME REANNOTATION</scope>
    <source>
        <strain evidence="5">ATCC 10895 / CBS 109.51 / FGSC 9923 / NRRL Y-1056</strain>
    </source>
</reference>
<dbReference type="GeneID" id="4620801"/>
<dbReference type="eggNOG" id="ENOG502QSIQ">
    <property type="taxonomic scope" value="Eukaryota"/>
</dbReference>
<dbReference type="KEGG" id="ago:AGOS_AEL242W"/>
<dbReference type="InterPro" id="IPR028889">
    <property type="entry name" value="USP"/>
</dbReference>
<protein>
    <submittedName>
        <fullName evidence="4">AEL242Wp</fullName>
    </submittedName>
</protein>
<dbReference type="GO" id="GO:0016579">
    <property type="term" value="P:protein deubiquitination"/>
    <property type="evidence" value="ECO:0007669"/>
    <property type="project" value="InterPro"/>
</dbReference>
<sequence length="613" mass="67540">MLHRVTYPSSVYDGTLSINKVGSFLYGTDNIPQRLLLCGTLALSYYILGPTIYTWLFPGSSAMFQSSTRKDKHTTGLANNRNDCFANSSIQAWASLPAVSVYLNEIMEIRKEVLRRMVRSSDGAHDGAAADEWGEVKAPSPEHKSEAHDMHDSGDHVGQMNLSNGVDVRMHAALADILYQLQQPVAKSTFISLQPLLHTLELIYSAKLSRGQNDAHEFTQLLLETLEKEHTELSLMLKGDKRLEGLAVPAFPIRGSLADNLVCLRCGGSSKVNVHQFSMHTLPVPNATSADLRDMLFDNQTETIDDYTCVSCQIRAILATEKNRGRQGVDSTELAIIEELARLAPSISINEDMPPHLAAYVSAYNKDHCITAALKSTIVKRTVSVDSPRVLILHLSRSVFNGVSYAKNTCNVTFPEELVINEQLLENNKCVGVRAVRYKLCAMIKHIGTHSQGHYACFRHKPDFRKDPRTGEIIIRSDVISSDAVPQPAPRMPVPYASSKPSALGRLAALLKTVTGEPPSTVTTNEEPVSKPDASAEQDSSGASSASSSGVSSAATKVLPRPQGRPRKLKALRRTTTHPWWCISDSYVSECKTSFLLSETKLVYMLYYQRIEP</sequence>
<dbReference type="SUPFAM" id="SSF54001">
    <property type="entry name" value="Cysteine proteinases"/>
    <property type="match status" value="1"/>
</dbReference>
<feature type="transmembrane region" description="Helical" evidence="2">
    <location>
        <begin position="35"/>
        <end position="56"/>
    </location>
</feature>
<feature type="compositionally biased region" description="Low complexity" evidence="1">
    <location>
        <begin position="535"/>
        <end position="555"/>
    </location>
</feature>
<evidence type="ECO:0000313" key="4">
    <source>
        <dbReference type="EMBL" id="AAS52443.1"/>
    </source>
</evidence>
<organism evidence="4 5">
    <name type="scientific">Eremothecium gossypii (strain ATCC 10895 / CBS 109.51 / FGSC 9923 / NRRL Y-1056)</name>
    <name type="common">Yeast</name>
    <name type="synonym">Ashbya gossypii</name>
    <dbReference type="NCBI Taxonomy" id="284811"/>
    <lineage>
        <taxon>Eukaryota</taxon>
        <taxon>Fungi</taxon>
        <taxon>Dikarya</taxon>
        <taxon>Ascomycota</taxon>
        <taxon>Saccharomycotina</taxon>
        <taxon>Saccharomycetes</taxon>
        <taxon>Saccharomycetales</taxon>
        <taxon>Saccharomycetaceae</taxon>
        <taxon>Eremothecium</taxon>
    </lineage>
</organism>
<feature type="region of interest" description="Disordered" evidence="1">
    <location>
        <begin position="124"/>
        <end position="152"/>
    </location>
</feature>
<dbReference type="EMBL" id="AE016818">
    <property type="protein sequence ID" value="AAS52443.1"/>
    <property type="molecule type" value="Genomic_DNA"/>
</dbReference>
<evidence type="ECO:0000256" key="2">
    <source>
        <dbReference type="SAM" id="Phobius"/>
    </source>
</evidence>
<dbReference type="PROSITE" id="PS00973">
    <property type="entry name" value="USP_2"/>
    <property type="match status" value="1"/>
</dbReference>
<dbReference type="PANTHER" id="PTHR24006">
    <property type="entry name" value="UBIQUITIN CARBOXYL-TERMINAL HYDROLASE"/>
    <property type="match status" value="1"/>
</dbReference>
<proteinExistence type="predicted"/>
<gene>
    <name evidence="4" type="ORF">AGOS_AEL242W</name>
</gene>
<dbReference type="AlphaFoldDB" id="Q758K4"/>
<dbReference type="InterPro" id="IPR050164">
    <property type="entry name" value="Peptidase_C19"/>
</dbReference>
<feature type="compositionally biased region" description="Polar residues" evidence="1">
    <location>
        <begin position="518"/>
        <end position="527"/>
    </location>
</feature>